<dbReference type="Proteomes" id="UP000041254">
    <property type="component" value="Unassembled WGS sequence"/>
</dbReference>
<dbReference type="VEuPathDB" id="CryptoDB:Vbra_10697"/>
<feature type="region of interest" description="Disordered" evidence="1">
    <location>
        <begin position="35"/>
        <end position="54"/>
    </location>
</feature>
<dbReference type="SUPFAM" id="SSF57850">
    <property type="entry name" value="RING/U-box"/>
    <property type="match status" value="1"/>
</dbReference>
<dbReference type="InterPro" id="IPR003613">
    <property type="entry name" value="Ubox_domain"/>
</dbReference>
<dbReference type="InParanoid" id="A0A0G4H6I7"/>
<accession>A0A0G4H6I7</accession>
<dbReference type="EMBL" id="CDMY01001040">
    <property type="protein sequence ID" value="CEM39474.1"/>
    <property type="molecule type" value="Genomic_DNA"/>
</dbReference>
<dbReference type="GO" id="GO:0004842">
    <property type="term" value="F:ubiquitin-protein transferase activity"/>
    <property type="evidence" value="ECO:0007669"/>
    <property type="project" value="InterPro"/>
</dbReference>
<dbReference type="GO" id="GO:0016567">
    <property type="term" value="P:protein ubiquitination"/>
    <property type="evidence" value="ECO:0007669"/>
    <property type="project" value="InterPro"/>
</dbReference>
<evidence type="ECO:0000259" key="2">
    <source>
        <dbReference type="SMART" id="SM00504"/>
    </source>
</evidence>
<dbReference type="Pfam" id="PF04564">
    <property type="entry name" value="U-box"/>
    <property type="match status" value="1"/>
</dbReference>
<dbReference type="InterPro" id="IPR013083">
    <property type="entry name" value="Znf_RING/FYVE/PHD"/>
</dbReference>
<name>A0A0G4H6I7_VITBC</name>
<feature type="domain" description="U-box" evidence="2">
    <location>
        <begin position="81"/>
        <end position="140"/>
    </location>
</feature>
<organism evidence="3 4">
    <name type="scientific">Vitrella brassicaformis (strain CCMP3155)</name>
    <dbReference type="NCBI Taxonomy" id="1169540"/>
    <lineage>
        <taxon>Eukaryota</taxon>
        <taxon>Sar</taxon>
        <taxon>Alveolata</taxon>
        <taxon>Colpodellida</taxon>
        <taxon>Vitrellaceae</taxon>
        <taxon>Vitrella</taxon>
    </lineage>
</organism>
<evidence type="ECO:0000313" key="3">
    <source>
        <dbReference type="EMBL" id="CEM39474.1"/>
    </source>
</evidence>
<dbReference type="Gene3D" id="3.30.40.10">
    <property type="entry name" value="Zinc/RING finger domain, C3HC4 (zinc finger)"/>
    <property type="match status" value="1"/>
</dbReference>
<reference evidence="3 4" key="1">
    <citation type="submission" date="2014-11" db="EMBL/GenBank/DDBJ databases">
        <authorList>
            <person name="Zhu J."/>
            <person name="Qi W."/>
            <person name="Song R."/>
        </authorList>
    </citation>
    <scope>NUCLEOTIDE SEQUENCE [LARGE SCALE GENOMIC DNA]</scope>
</reference>
<sequence>MAAANGGGGPAQQLQRQLEELLAVAGGVLARADARAAGPGQGGGARPGVPAAPRPFAALSDEDIEYLKDKNDRGELPAWFMGIDGVTYEPMKQPVITPDGHTYDYQTIVQNGNKSPLSRMRVSNIRLRTNFTVKQHMEEYVARAKAEDAKMQVDEGGGGGEDGGAAERREVRTSITPGRFGNIGGGGRLGGGGGGGVGVGGGGGGGELTLEDCRAMLETSQLSDEITREPPQALVDMVRGNLAVWKAMFQWLEEGLARKKWAFPEQMSDLELSLAESMGKSEANTFRERLIVWIGKGDGKKSLRQFKANDRDKIEDAVQDIIMRVAHPLAPGRRGRP</sequence>
<dbReference type="AlphaFoldDB" id="A0A0G4H6I7"/>
<gene>
    <name evidence="3" type="ORF">Vbra_10697</name>
</gene>
<dbReference type="OrthoDB" id="629492at2759"/>
<evidence type="ECO:0000256" key="1">
    <source>
        <dbReference type="SAM" id="MobiDB-lite"/>
    </source>
</evidence>
<keyword evidence="4" id="KW-1185">Reference proteome</keyword>
<protein>
    <recommendedName>
        <fullName evidence="2">U-box domain-containing protein</fullName>
    </recommendedName>
</protein>
<evidence type="ECO:0000313" key="4">
    <source>
        <dbReference type="Proteomes" id="UP000041254"/>
    </source>
</evidence>
<proteinExistence type="predicted"/>
<dbReference type="SMART" id="SM00504">
    <property type="entry name" value="Ubox"/>
    <property type="match status" value="1"/>
</dbReference>